<dbReference type="Pfam" id="PF13086">
    <property type="entry name" value="AAA_11"/>
    <property type="match status" value="3"/>
</dbReference>
<sequence length="2911" mass="327751">MASLGRRLQSASTQATTEPSLAELYAQVDLCLGCPHCTQCLNESTYILREVQHDCLREILLVRYKQDARGKVWRKVGRRPSFPRPSRYEVCRYYSPGLGCRRHRNRCTFASSSEEALVWTFERKHNLPRLNLKAAVQGTRALDRSHTPADTIRAEFGGHFQLLCALCFKCRPACLRPVDPRGHCPRHQSCPTLLIHVITEGRKRQFVEVRPQPQNRHPLNYCRFVGRGVPCRHGPSRCEYAHSAVEMAVWKAEQLDGLQRGDLLTYPLLREDKWKASQGQPPVVQLYCHACLVTCSSQEAFENHCSSLEHAQMVAFDQAVSWNHRAPPMGLSKFELCPRPDLCEYGDVCIKAHSAQELQEWVQRARAMELREQAAWQDGLVSYQARLLAEYRRSSKEVLVMAETVSGVSVTCHQPLVHQAQEKTAQHNWKFTIHSEDPLLHVALLKQEPGAAFSLVAPSLPPDQLYAQGKHFRVPNSPGQFQVGVHVQAASFGTFEQWVVFDFGHRPVLLQKLKLQLGQAHSLGLNGKPAFSHSQELGCWHTGNRRVVLEVDWTPEQETLMAKYKVPSLALEFSHGGVVWGPISRANYRQRMHKFLYEEEAAQQQLVAKLAMKGQVSLKTALQTPALGMLFAPPGALYAEVPFPSSLLPDTDQGFLLGRAVSTALVAPVPAPDNTVYQVRLETRASSENALWLLLPARCCVALGLQPQDSPILEVQFQIDPLTFRFWHQAVDALPEERLVVPDLPTCSLPDPWPTPPSFRGNHKQKLAVGLIAGRRPEGTKLTPPLLIYGPFGTGKTYTLAMAALEVVQQPHTKVLICTHTNSAADIYIREYFHSYVNSGHPEAAPLRVMYTDRPPRQTDSTTLQYCCLTEDRQAFRPPTGAELVHHRLVVTTTSQARELQVPAGFFSHIFIDEAAQMLECEALIPLAYALSLTRIVLAGDHMQVTPRLFSVPRTKAAGHTLLYRLFLYYQQEVHKIAQQSRIIFHENYRSTAAIINFVSHHFYVAKGNPIQASGKVPCHPQNYPLMFCHVAGSPEQDMSMTSWINSAEVTQVVEKVQEIYNTWPHCWGPREQRHICAVSHGAQVSALRQELRRRNLGEVSVGSFEILPGREFRVVVLSCVHNRNSLLSPGAPTSEFFTEPRVLNTVMTRAQSQLVAVGDAVALCSSGACRKLWKSFIRECIEHRSVFPEDLSLGQIEQGVAQRQHWTSLTLRAEGPDAKHTAVAQDLQWPIAEGTPVTVKTETRARVAAAAAAAEDPARGDSASRDAGAGVSTLEGGLAEEAEDSESDFWPSDWELNADDAILKELLDESRQVTVTVREDGLLDTMVWPTSPQQARQYTNLPSAVLRKLLRSNPKQYRRCSFLQETFERALATPLDDMTSSPIQVRGRLNCGMAFTGDEVLVQVLDPADNNRATSGSLQGRVVGVLKRRRHELAFVCRMDEWDPRIMIPINGSVTKIFVAEMKDPQQVPIHRLIQGQVQRVRHESLMPEDRSTRLFWVRIVLWRERFYYPLGIVLEVLPKAITWEQGLHILDLEHGLRRVHTPDPASVSKALQRCHSELNVATSHREDCRHLLTFTVDPQGACNLDDALSVRDLGPVYEVAVHIADVASLVPKDGALDVEARQQGSVFYAPSREPVLMLPASLCQDALSLLPGQDRLTISLFLTMEKGSGQIKSLRFAPSIICSDRQLSYEEAEALIRGHPGAGLELPAHLDSVDACVVAACYFSWMLRRQRLPAACYYEPPDEDSVLGFRTAHIMVQEYMIQFNSHVAEFLVGNKHTQALTPLRWQPTPNGHQLDTVFKKHRGLAALSLHLRHRLNAQYTPSKQLCLLDSLWKQVQLAAATQDYSQMVDLIAADDMHPSLAPVCLDFRKALGRSVFSRSSQGEQQPVGHHYSLQVDWYTWATSPIRRYLDVVLQRLILMALGHRGCTYSTRDIDGLCQDFSRQYACAQSYQRRAYSLHLAIQLKAQPQEKLGFVVDVEIGSRCFKMLFPVNRETLPDPCPIYYHSLQLAEHPQELVSQTGLRLVWRRRMYSVQASKPPLPVLGMGCDPHTQIIDAALWTQLLVLVKEQRWPEVAALIQEQGKKLPRRREKVQTRQSRCGHFVEVSYELSQGDILQVQLGASLQRGFLAPTLQLWTVVPGFSLCLEHMERPGDCFSGQVHQALQDHYQKVSEYSRVWEPLCALESLVNAVAENDSIVLQNVHISWDTGRTSRGQLKGTFQLEAAFLQENCIDIHFDCCYLCIRLEGLPLPLASPLPKPSCLGPFLSIDPDTYTWVAHGLAGDWAHGLAGDWDQESVEDRQEVPRQVHFIIHHMAMEKVPEEVLRPSARFTVEVISKQLPDLRKEEAVRRLKGASPLVISIALGLPIPEPHHRHHRPHRPHRPHWPYQHSFFRAPTSMFLERQNYNIPGGRHKLNPSQNRAIRSALEKQFTIIQGPPGTGKTIVGLHIIYWFHRSNQQQVPTGSNCSTEEQLGGPCVLYCGPSNKSVDVMGGLLLSRKTELRPLRVYGEQAEATEFPMPGVSNRSLFGKTSQEGKPNQNLRSITLHHRIRQASNPYAAEIRKFDTQVREGKTFTKEDLVVYKRVLGKARKHELDQHSVILCTCSCAASGSLKNLNVQQILIDEAGMATEPETLIPLVRFSQIKKVVLLGDHKQLQPMVKNEQLRNLGMERSLFERYHRDAIMLDTQYRMHKDICSFPSMEFYGRKLKTWPDLKRPPSILGHAGKESCSVIFGYVQGHEQKLLVSTEDGNENSRANPEEVTEVVRITKQLTLDRTVDPKDIAVLTPYNAQAAAISKGLRQRGVTGVTVTSITKSQGSEWRYVLVSTVRTCPKSDVDQRPTKSWLKKFLGFVVDPHQVNVAITRAQEGLCLIGDHVLLRCCPLWHRLLDFCETQHSLVPAEKVRVQRKSALSS</sequence>
<reference evidence="31" key="1">
    <citation type="submission" date="2022-06" db="EMBL/GenBank/DDBJ databases">
        <authorList>
            <person name="Andreotti S."/>
            <person name="Wyler E."/>
        </authorList>
    </citation>
    <scope>NUCLEOTIDE SEQUENCE</scope>
</reference>
<dbReference type="GeneID" id="127222449"/>
<keyword evidence="14 28" id="KW-0862">Zinc</keyword>
<evidence type="ECO:0000313" key="31">
    <source>
        <dbReference type="EMBL" id="CAH6776632.1"/>
    </source>
</evidence>
<evidence type="ECO:0000256" key="26">
    <source>
        <dbReference type="ARBA" id="ARBA00076347"/>
    </source>
</evidence>
<dbReference type="InterPro" id="IPR041677">
    <property type="entry name" value="DNA2/NAM7_AAA_11"/>
</dbReference>
<comment type="subunit">
    <text evidence="24">Interacts with PPARA (via DNA-binding domain) and PPARG; the interaction stimulates the transcriptional activity of PPARA and PPARG. Interacts with THRAP3; the interaction is direct and HELZ2 and THRAP3 synergistically enhance the transcriptional activity of PPARG. It is probably part of the peroxisome proliferator activated receptor alpha interacting complex (PRIC).</text>
</comment>
<evidence type="ECO:0000259" key="30">
    <source>
        <dbReference type="PROSITE" id="PS50103"/>
    </source>
</evidence>
<keyword evidence="9" id="KW-0677">Repeat</keyword>
<evidence type="ECO:0000256" key="24">
    <source>
        <dbReference type="ARBA" id="ARBA00061828"/>
    </source>
</evidence>
<evidence type="ECO:0000256" key="29">
    <source>
        <dbReference type="SAM" id="MobiDB-lite"/>
    </source>
</evidence>
<dbReference type="RefSeq" id="XP_051040492.1">
    <property type="nucleotide sequence ID" value="XM_051184535.1"/>
</dbReference>
<dbReference type="Pfam" id="PF25049">
    <property type="entry name" value="OB_HELZ2"/>
    <property type="match status" value="1"/>
</dbReference>
<evidence type="ECO:0000256" key="6">
    <source>
        <dbReference type="ARBA" id="ARBA00022490"/>
    </source>
</evidence>
<dbReference type="GO" id="GO:0043139">
    <property type="term" value="F:5'-3' DNA helicase activity"/>
    <property type="evidence" value="ECO:0007669"/>
    <property type="project" value="TreeGrafter"/>
</dbReference>
<dbReference type="CDD" id="cd18040">
    <property type="entry name" value="DEXXc_HELZ2-C"/>
    <property type="match status" value="1"/>
</dbReference>
<evidence type="ECO:0000256" key="12">
    <source>
        <dbReference type="ARBA" id="ARBA00022801"/>
    </source>
</evidence>
<dbReference type="GO" id="GO:0008859">
    <property type="term" value="F:exoribonuclease II activity"/>
    <property type="evidence" value="ECO:0007669"/>
    <property type="project" value="UniProtKB-EC"/>
</dbReference>
<dbReference type="SMART" id="SM00955">
    <property type="entry name" value="RNB"/>
    <property type="match status" value="1"/>
</dbReference>
<keyword evidence="8 28" id="KW-0479">Metal-binding</keyword>
<comment type="similarity">
    <text evidence="3">Belongs to the DNA2/NAM7 helicase family.</text>
</comment>
<dbReference type="EC" id="3.6.4.13" evidence="5"/>
<evidence type="ECO:0000256" key="19">
    <source>
        <dbReference type="ARBA" id="ARBA00023125"/>
    </source>
</evidence>
<dbReference type="KEGG" id="prob:127222449"/>
<evidence type="ECO:0000256" key="15">
    <source>
        <dbReference type="ARBA" id="ARBA00022839"/>
    </source>
</evidence>
<dbReference type="SMART" id="SM00382">
    <property type="entry name" value="AAA"/>
    <property type="match status" value="2"/>
</dbReference>
<dbReference type="GO" id="GO:0003677">
    <property type="term" value="F:DNA binding"/>
    <property type="evidence" value="ECO:0007669"/>
    <property type="project" value="UniProtKB-KW"/>
</dbReference>
<keyword evidence="10" id="KW-0547">Nucleotide-binding</keyword>
<evidence type="ECO:0000256" key="10">
    <source>
        <dbReference type="ARBA" id="ARBA00022741"/>
    </source>
</evidence>
<dbReference type="InterPro" id="IPR056787">
    <property type="entry name" value="OB_HELZ2"/>
</dbReference>
<dbReference type="GO" id="GO:0005737">
    <property type="term" value="C:cytoplasm"/>
    <property type="evidence" value="ECO:0007669"/>
    <property type="project" value="UniProtKB-SubCell"/>
</dbReference>
<keyword evidence="6" id="KW-0963">Cytoplasm</keyword>
<dbReference type="Pfam" id="PF13087">
    <property type="entry name" value="AAA_12"/>
    <property type="match status" value="2"/>
</dbReference>
<organism evidence="31 32">
    <name type="scientific">Phodopus roborovskii</name>
    <name type="common">Roborovski's desert hamster</name>
    <name type="synonym">Cricetulus roborovskii</name>
    <dbReference type="NCBI Taxonomy" id="109678"/>
    <lineage>
        <taxon>Eukaryota</taxon>
        <taxon>Metazoa</taxon>
        <taxon>Chordata</taxon>
        <taxon>Craniata</taxon>
        <taxon>Vertebrata</taxon>
        <taxon>Euteleostomi</taxon>
        <taxon>Mammalia</taxon>
        <taxon>Eutheria</taxon>
        <taxon>Euarchontoglires</taxon>
        <taxon>Glires</taxon>
        <taxon>Rodentia</taxon>
        <taxon>Myomorpha</taxon>
        <taxon>Muroidea</taxon>
        <taxon>Cricetidae</taxon>
        <taxon>Cricetinae</taxon>
        <taxon>Phodopus</taxon>
    </lineage>
</organism>
<dbReference type="GO" id="GO:0008270">
    <property type="term" value="F:zinc ion binding"/>
    <property type="evidence" value="ECO:0007669"/>
    <property type="project" value="UniProtKB-KW"/>
</dbReference>
<evidence type="ECO:0000256" key="21">
    <source>
        <dbReference type="ARBA" id="ARBA00023163"/>
    </source>
</evidence>
<evidence type="ECO:0000256" key="28">
    <source>
        <dbReference type="PROSITE-ProRule" id="PRU00723"/>
    </source>
</evidence>
<dbReference type="InterPro" id="IPR041679">
    <property type="entry name" value="DNA2/NAM7-like_C"/>
</dbReference>
<evidence type="ECO:0000256" key="11">
    <source>
        <dbReference type="ARBA" id="ARBA00022771"/>
    </source>
</evidence>
<keyword evidence="11 28" id="KW-0863">Zinc-finger</keyword>
<dbReference type="PROSITE" id="PS50103">
    <property type="entry name" value="ZF_C3H1"/>
    <property type="match status" value="1"/>
</dbReference>
<keyword evidence="16" id="KW-0067">ATP-binding</keyword>
<dbReference type="FunFam" id="3.40.50.300:FF:001413">
    <property type="entry name" value="Helicase with zinc finger domain 2"/>
    <property type="match status" value="1"/>
</dbReference>
<dbReference type="InterPro" id="IPR012340">
    <property type="entry name" value="NA-bd_OB-fold"/>
</dbReference>
<keyword evidence="7" id="KW-0540">Nuclease</keyword>
<keyword evidence="21" id="KW-0804">Transcription</keyword>
<dbReference type="FunFam" id="3.40.50.300:FF:001803">
    <property type="entry name" value="Helicase with zinc finger 2"/>
    <property type="match status" value="1"/>
</dbReference>
<protein>
    <recommendedName>
        <fullName evidence="25">3'-5' exoribonuclease HELZ2</fullName>
        <ecNumber evidence="4">3.1.13.1</ecNumber>
        <ecNumber evidence="5">3.6.4.13</ecNumber>
    </recommendedName>
    <alternativeName>
        <fullName evidence="26">ATP-dependent RNA helicase PRIC285</fullName>
    </alternativeName>
    <alternativeName>
        <fullName evidence="27">PPAR-gamma DNA-binding domain-interacting protein 1</fullName>
    </alternativeName>
</protein>
<keyword evidence="19" id="KW-0238">DNA-binding</keyword>
<evidence type="ECO:0000313" key="32">
    <source>
        <dbReference type="Proteomes" id="UP001152836"/>
    </source>
</evidence>
<dbReference type="GO" id="GO:0005654">
    <property type="term" value="C:nucleoplasm"/>
    <property type="evidence" value="ECO:0007669"/>
    <property type="project" value="UniProtKB-ARBA"/>
</dbReference>
<evidence type="ECO:0000256" key="1">
    <source>
        <dbReference type="ARBA" id="ARBA00001849"/>
    </source>
</evidence>
<dbReference type="PROSITE" id="PS01175">
    <property type="entry name" value="RIBONUCLEASE_II"/>
    <property type="match status" value="1"/>
</dbReference>
<dbReference type="InterPro" id="IPR000571">
    <property type="entry name" value="Znf_CCCH"/>
</dbReference>
<keyword evidence="12" id="KW-0378">Hydrolase</keyword>
<dbReference type="Gene3D" id="3.40.50.300">
    <property type="entry name" value="P-loop containing nucleotide triphosphate hydrolases"/>
    <property type="match status" value="4"/>
</dbReference>
<evidence type="ECO:0000256" key="8">
    <source>
        <dbReference type="ARBA" id="ARBA00022723"/>
    </source>
</evidence>
<dbReference type="InterPro" id="IPR050534">
    <property type="entry name" value="Coronavir_polyprotein_1ab"/>
</dbReference>
<keyword evidence="32" id="KW-1185">Reference proteome</keyword>
<dbReference type="Proteomes" id="UP001152836">
    <property type="component" value="Unassembled WGS sequence"/>
</dbReference>
<evidence type="ECO:0000256" key="23">
    <source>
        <dbReference type="ARBA" id="ARBA00058856"/>
    </source>
</evidence>
<evidence type="ECO:0000256" key="25">
    <source>
        <dbReference type="ARBA" id="ARBA00067614"/>
    </source>
</evidence>
<evidence type="ECO:0000256" key="5">
    <source>
        <dbReference type="ARBA" id="ARBA00012552"/>
    </source>
</evidence>
<evidence type="ECO:0000256" key="4">
    <source>
        <dbReference type="ARBA" id="ARBA00012163"/>
    </source>
</evidence>
<evidence type="ECO:0000256" key="13">
    <source>
        <dbReference type="ARBA" id="ARBA00022806"/>
    </source>
</evidence>
<dbReference type="CTD" id="85441"/>
<dbReference type="EMBL" id="CALSGD010000043">
    <property type="protein sequence ID" value="CAH6776632.1"/>
    <property type="molecule type" value="Genomic_DNA"/>
</dbReference>
<evidence type="ECO:0000256" key="3">
    <source>
        <dbReference type="ARBA" id="ARBA00007913"/>
    </source>
</evidence>
<dbReference type="Pfam" id="PF00773">
    <property type="entry name" value="RNB"/>
    <property type="match status" value="1"/>
</dbReference>
<evidence type="ECO:0000256" key="9">
    <source>
        <dbReference type="ARBA" id="ARBA00022737"/>
    </source>
</evidence>
<dbReference type="EC" id="3.1.13.1" evidence="4"/>
<dbReference type="InterPro" id="IPR022966">
    <property type="entry name" value="RNase_II/R_CS"/>
</dbReference>
<feature type="domain" description="C3H1-type" evidence="30">
    <location>
        <begin position="221"/>
        <end position="245"/>
    </location>
</feature>
<dbReference type="SUPFAM" id="SSF52540">
    <property type="entry name" value="P-loop containing nucleoside triphosphate hydrolases"/>
    <property type="match status" value="2"/>
</dbReference>
<comment type="subcellular location">
    <subcellularLocation>
        <location evidence="2">Cytoplasm</location>
    </subcellularLocation>
</comment>
<keyword evidence="18" id="KW-0805">Transcription regulation</keyword>
<keyword evidence="15" id="KW-0269">Exonuclease</keyword>
<keyword evidence="17" id="KW-0694">RNA-binding</keyword>
<dbReference type="FunFam" id="3.40.50.300:FF:001313">
    <property type="entry name" value="Helicase with zinc finger domain 2"/>
    <property type="match status" value="1"/>
</dbReference>
<keyword evidence="20" id="KW-0010">Activator</keyword>
<dbReference type="InterPro" id="IPR047187">
    <property type="entry name" value="SF1_C_Upf1"/>
</dbReference>
<dbReference type="SUPFAM" id="SSF50249">
    <property type="entry name" value="Nucleic acid-binding proteins"/>
    <property type="match status" value="2"/>
</dbReference>
<dbReference type="InterPro" id="IPR001900">
    <property type="entry name" value="RNase_II/R"/>
</dbReference>
<evidence type="ECO:0000256" key="17">
    <source>
        <dbReference type="ARBA" id="ARBA00022884"/>
    </source>
</evidence>
<comment type="function">
    <text evidence="23">Can degrade highly structured RNAs through its concerted ATP-dependent RNA helicase and 3' to 5' exoribonuclease activities. Shows a strong preference for pyrimidine over purine residues for its nuclease activity. Acts as a transcriptional coactivator for a number of nuclear receptors including PPARA, PPARG, THRA, THRB and RXRA.</text>
</comment>
<evidence type="ECO:0000256" key="27">
    <source>
        <dbReference type="ARBA" id="ARBA00078251"/>
    </source>
</evidence>
<evidence type="ECO:0000256" key="14">
    <source>
        <dbReference type="ARBA" id="ARBA00022833"/>
    </source>
</evidence>
<dbReference type="PANTHER" id="PTHR43788:SF16">
    <property type="entry name" value="HELICASE WITH ZINC FINGER 2"/>
    <property type="match status" value="1"/>
</dbReference>
<feature type="region of interest" description="Disordered" evidence="29">
    <location>
        <begin position="1251"/>
        <end position="1271"/>
    </location>
</feature>
<evidence type="ECO:0000256" key="20">
    <source>
        <dbReference type="ARBA" id="ARBA00023159"/>
    </source>
</evidence>
<proteinExistence type="inferred from homology"/>
<dbReference type="GO" id="GO:0003724">
    <property type="term" value="F:RNA helicase activity"/>
    <property type="evidence" value="ECO:0007669"/>
    <property type="project" value="UniProtKB-EC"/>
</dbReference>
<keyword evidence="13" id="KW-0347">Helicase</keyword>
<dbReference type="GO" id="GO:0003723">
    <property type="term" value="F:RNA binding"/>
    <property type="evidence" value="ECO:0007669"/>
    <property type="project" value="UniProtKB-KW"/>
</dbReference>
<evidence type="ECO:0000256" key="2">
    <source>
        <dbReference type="ARBA" id="ARBA00004496"/>
    </source>
</evidence>
<evidence type="ECO:0000256" key="18">
    <source>
        <dbReference type="ARBA" id="ARBA00023015"/>
    </source>
</evidence>
<dbReference type="PANTHER" id="PTHR43788">
    <property type="entry name" value="DNA2/NAM7 HELICASE FAMILY MEMBER"/>
    <property type="match status" value="1"/>
</dbReference>
<comment type="catalytic activity">
    <reaction evidence="1">
        <text>Exonucleolytic cleavage in the 3'- to 5'-direction to yield nucleoside 5'-phosphates.</text>
        <dbReference type="EC" id="3.1.13.1"/>
    </reaction>
</comment>
<name>A0AAU9YPE3_PHORO</name>
<comment type="catalytic activity">
    <reaction evidence="22">
        <text>ATP + H2O = ADP + phosphate + H(+)</text>
        <dbReference type="Rhea" id="RHEA:13065"/>
        <dbReference type="ChEBI" id="CHEBI:15377"/>
        <dbReference type="ChEBI" id="CHEBI:15378"/>
        <dbReference type="ChEBI" id="CHEBI:30616"/>
        <dbReference type="ChEBI" id="CHEBI:43474"/>
        <dbReference type="ChEBI" id="CHEBI:456216"/>
        <dbReference type="EC" id="3.6.4.13"/>
    </reaction>
</comment>
<gene>
    <name evidence="31" type="primary">Helz2</name>
    <name evidence="31" type="ORF">PHOROB_LOCUS677</name>
</gene>
<feature type="zinc finger region" description="C3H1-type" evidence="28">
    <location>
        <begin position="221"/>
        <end position="245"/>
    </location>
</feature>
<dbReference type="InterPro" id="IPR003593">
    <property type="entry name" value="AAA+_ATPase"/>
</dbReference>
<dbReference type="CDD" id="cd18808">
    <property type="entry name" value="SF1_C_Upf1"/>
    <property type="match status" value="2"/>
</dbReference>
<accession>A0AAU9YPE3</accession>
<dbReference type="FunFam" id="3.40.50.300:FF:001373">
    <property type="entry name" value="Helicase with zinc finger domain 2"/>
    <property type="match status" value="1"/>
</dbReference>
<comment type="caution">
    <text evidence="31">The sequence shown here is derived from an EMBL/GenBank/DDBJ whole genome shotgun (WGS) entry which is preliminary data.</text>
</comment>
<dbReference type="InterPro" id="IPR027417">
    <property type="entry name" value="P-loop_NTPase"/>
</dbReference>
<evidence type="ECO:0000256" key="7">
    <source>
        <dbReference type="ARBA" id="ARBA00022722"/>
    </source>
</evidence>
<evidence type="ECO:0000256" key="16">
    <source>
        <dbReference type="ARBA" id="ARBA00022840"/>
    </source>
</evidence>
<evidence type="ECO:0000256" key="22">
    <source>
        <dbReference type="ARBA" id="ARBA00047984"/>
    </source>
</evidence>
<dbReference type="GO" id="GO:0005524">
    <property type="term" value="F:ATP binding"/>
    <property type="evidence" value="ECO:0007669"/>
    <property type="project" value="UniProtKB-KW"/>
</dbReference>